<evidence type="ECO:0000259" key="12">
    <source>
        <dbReference type="PROSITE" id="PS51192"/>
    </source>
</evidence>
<dbReference type="GO" id="GO:0005694">
    <property type="term" value="C:chromosome"/>
    <property type="evidence" value="ECO:0007669"/>
    <property type="project" value="UniProtKB-ARBA"/>
</dbReference>
<accession>A0A1W5DAP1</accession>
<dbReference type="GO" id="GO:0005524">
    <property type="term" value="F:ATP binding"/>
    <property type="evidence" value="ECO:0007669"/>
    <property type="project" value="UniProtKB-KW"/>
</dbReference>
<keyword evidence="15" id="KW-1185">Reference proteome</keyword>
<evidence type="ECO:0000256" key="1">
    <source>
        <dbReference type="ARBA" id="ARBA00004123"/>
    </source>
</evidence>
<evidence type="ECO:0000256" key="10">
    <source>
        <dbReference type="ARBA" id="ARBA00023242"/>
    </source>
</evidence>
<dbReference type="GO" id="GO:0140658">
    <property type="term" value="F:ATP-dependent chromatin remodeler activity"/>
    <property type="evidence" value="ECO:0007669"/>
    <property type="project" value="UniProtKB-ARBA"/>
</dbReference>
<dbReference type="InterPro" id="IPR014001">
    <property type="entry name" value="Helicase_ATP-bd"/>
</dbReference>
<feature type="region of interest" description="Disordered" evidence="11">
    <location>
        <begin position="585"/>
        <end position="635"/>
    </location>
</feature>
<dbReference type="GO" id="GO:0003677">
    <property type="term" value="F:DNA binding"/>
    <property type="evidence" value="ECO:0007669"/>
    <property type="project" value="UniProtKB-KW"/>
</dbReference>
<keyword evidence="9" id="KW-0238">DNA-binding</keyword>
<dbReference type="GO" id="GO:0005634">
    <property type="term" value="C:nucleus"/>
    <property type="evidence" value="ECO:0007669"/>
    <property type="project" value="UniProtKB-SubCell"/>
</dbReference>
<dbReference type="FunFam" id="3.40.50.10810:FF:000014">
    <property type="entry name" value="SWI/SNF-related matrix-associated actin-dependent regulator of chromatin subfamily A containing DEAD/H box 1"/>
    <property type="match status" value="1"/>
</dbReference>
<dbReference type="InterPro" id="IPR000330">
    <property type="entry name" value="SNF2_N"/>
</dbReference>
<name>A0A1W5DAP1_9LECA</name>
<keyword evidence="7" id="KW-0067">ATP-binding</keyword>
<dbReference type="Pfam" id="PF00271">
    <property type="entry name" value="Helicase_C"/>
    <property type="match status" value="1"/>
</dbReference>
<dbReference type="AlphaFoldDB" id="A0A1W5DAP1"/>
<feature type="compositionally biased region" description="Acidic residues" evidence="11">
    <location>
        <begin position="443"/>
        <end position="459"/>
    </location>
</feature>
<keyword evidence="4" id="KW-0547">Nucleotide-binding</keyword>
<evidence type="ECO:0000256" key="8">
    <source>
        <dbReference type="ARBA" id="ARBA00022853"/>
    </source>
</evidence>
<evidence type="ECO:0000256" key="4">
    <source>
        <dbReference type="ARBA" id="ARBA00022741"/>
    </source>
</evidence>
<dbReference type="InterPro" id="IPR049730">
    <property type="entry name" value="SNF2/RAD54-like_C"/>
</dbReference>
<feature type="compositionally biased region" description="Basic and acidic residues" evidence="11">
    <location>
        <begin position="619"/>
        <end position="628"/>
    </location>
</feature>
<dbReference type="InterPro" id="IPR001650">
    <property type="entry name" value="Helicase_C-like"/>
</dbReference>
<dbReference type="EC" id="3.6.4.12" evidence="3"/>
<dbReference type="PANTHER" id="PTHR10799">
    <property type="entry name" value="SNF2/RAD54 HELICASE FAMILY"/>
    <property type="match status" value="1"/>
</dbReference>
<feature type="region of interest" description="Disordered" evidence="11">
    <location>
        <begin position="146"/>
        <end position="203"/>
    </location>
</feature>
<evidence type="ECO:0000259" key="13">
    <source>
        <dbReference type="PROSITE" id="PS51194"/>
    </source>
</evidence>
<dbReference type="Gene3D" id="3.40.50.300">
    <property type="entry name" value="P-loop containing nucleotide triphosphate hydrolases"/>
    <property type="match status" value="1"/>
</dbReference>
<evidence type="ECO:0000256" key="3">
    <source>
        <dbReference type="ARBA" id="ARBA00012551"/>
    </source>
</evidence>
<feature type="region of interest" description="Disordered" evidence="11">
    <location>
        <begin position="348"/>
        <end position="459"/>
    </location>
</feature>
<evidence type="ECO:0000313" key="14">
    <source>
        <dbReference type="EMBL" id="SLM40060.1"/>
    </source>
</evidence>
<dbReference type="CDD" id="cd18793">
    <property type="entry name" value="SF2_C_SNF"/>
    <property type="match status" value="1"/>
</dbReference>
<evidence type="ECO:0000313" key="15">
    <source>
        <dbReference type="Proteomes" id="UP000192927"/>
    </source>
</evidence>
<proteinExistence type="inferred from homology"/>
<comment type="similarity">
    <text evidence="2">Belongs to the SNF2/RAD54 helicase family.</text>
</comment>
<organism evidence="14 15">
    <name type="scientific">Lasallia pustulata</name>
    <dbReference type="NCBI Taxonomy" id="136370"/>
    <lineage>
        <taxon>Eukaryota</taxon>
        <taxon>Fungi</taxon>
        <taxon>Dikarya</taxon>
        <taxon>Ascomycota</taxon>
        <taxon>Pezizomycotina</taxon>
        <taxon>Lecanoromycetes</taxon>
        <taxon>OSLEUM clade</taxon>
        <taxon>Umbilicariomycetidae</taxon>
        <taxon>Umbilicariales</taxon>
        <taxon>Umbilicariaceae</taxon>
        <taxon>Lasallia</taxon>
    </lineage>
</organism>
<feature type="domain" description="Helicase ATP-binding" evidence="12">
    <location>
        <begin position="660"/>
        <end position="827"/>
    </location>
</feature>
<evidence type="ECO:0000256" key="6">
    <source>
        <dbReference type="ARBA" id="ARBA00022806"/>
    </source>
</evidence>
<feature type="compositionally biased region" description="Polar residues" evidence="11">
    <location>
        <begin position="190"/>
        <end position="200"/>
    </location>
</feature>
<feature type="compositionally biased region" description="Polar residues" evidence="11">
    <location>
        <begin position="264"/>
        <end position="273"/>
    </location>
</feature>
<feature type="compositionally biased region" description="Polar residues" evidence="11">
    <location>
        <begin position="383"/>
        <end position="404"/>
    </location>
</feature>
<feature type="compositionally biased region" description="Polar residues" evidence="11">
    <location>
        <begin position="595"/>
        <end position="612"/>
    </location>
</feature>
<evidence type="ECO:0000256" key="7">
    <source>
        <dbReference type="ARBA" id="ARBA00022840"/>
    </source>
</evidence>
<evidence type="ECO:0000256" key="11">
    <source>
        <dbReference type="SAM" id="MobiDB-lite"/>
    </source>
</evidence>
<feature type="compositionally biased region" description="Polar residues" evidence="11">
    <location>
        <begin position="173"/>
        <end position="182"/>
    </location>
</feature>
<dbReference type="SMART" id="SM00490">
    <property type="entry name" value="HELICc"/>
    <property type="match status" value="1"/>
</dbReference>
<evidence type="ECO:0000256" key="9">
    <source>
        <dbReference type="ARBA" id="ARBA00023125"/>
    </source>
</evidence>
<evidence type="ECO:0000256" key="5">
    <source>
        <dbReference type="ARBA" id="ARBA00022801"/>
    </source>
</evidence>
<dbReference type="PROSITE" id="PS51194">
    <property type="entry name" value="HELICASE_CTER"/>
    <property type="match status" value="1"/>
</dbReference>
<feature type="region of interest" description="Disordered" evidence="11">
    <location>
        <begin position="216"/>
        <end position="248"/>
    </location>
</feature>
<feature type="region of interest" description="Disordered" evidence="11">
    <location>
        <begin position="264"/>
        <end position="285"/>
    </location>
</feature>
<dbReference type="SUPFAM" id="SSF52540">
    <property type="entry name" value="P-loop containing nucleoside triphosphate hydrolases"/>
    <property type="match status" value="2"/>
</dbReference>
<dbReference type="PROSITE" id="PS51192">
    <property type="entry name" value="HELICASE_ATP_BIND_1"/>
    <property type="match status" value="1"/>
</dbReference>
<keyword evidence="8" id="KW-0156">Chromatin regulator</keyword>
<dbReference type="InterPro" id="IPR027417">
    <property type="entry name" value="P-loop_NTPase"/>
</dbReference>
<evidence type="ECO:0000256" key="2">
    <source>
        <dbReference type="ARBA" id="ARBA00007025"/>
    </source>
</evidence>
<dbReference type="Gene3D" id="3.40.50.10810">
    <property type="entry name" value="Tandem AAA-ATPase domain"/>
    <property type="match status" value="1"/>
</dbReference>
<reference evidence="15" key="1">
    <citation type="submission" date="2017-03" db="EMBL/GenBank/DDBJ databases">
        <authorList>
            <person name="Sharma R."/>
            <person name="Thines M."/>
        </authorList>
    </citation>
    <scope>NUCLEOTIDE SEQUENCE [LARGE SCALE GENOMIC DNA]</scope>
</reference>
<keyword evidence="5" id="KW-0378">Hydrolase</keyword>
<dbReference type="EMBL" id="FWEW01003623">
    <property type="protein sequence ID" value="SLM40060.1"/>
    <property type="molecule type" value="Genomic_DNA"/>
</dbReference>
<feature type="domain" description="Helicase C-terminal" evidence="13">
    <location>
        <begin position="1018"/>
        <end position="1173"/>
    </location>
</feature>
<keyword evidence="6 14" id="KW-0347">Helicase</keyword>
<dbReference type="SMART" id="SM00487">
    <property type="entry name" value="DEXDc"/>
    <property type="match status" value="1"/>
</dbReference>
<dbReference type="GO" id="GO:0016787">
    <property type="term" value="F:hydrolase activity"/>
    <property type="evidence" value="ECO:0007669"/>
    <property type="project" value="UniProtKB-KW"/>
</dbReference>
<feature type="compositionally biased region" description="Basic residues" evidence="11">
    <location>
        <begin position="409"/>
        <end position="420"/>
    </location>
</feature>
<sequence>MDFIQDTPAKRRKTEMGHVRGSQTYNSQDDSGDDLFKEFETVATLPLSKAFVSQSKSLERNGPNSPFVTQPTQIINRSTPKLDTTGRKPSIVQVAASSPVRASTATLPTPARKPGGFLANAMAPLGTAFRPPAGIAKPYTRLPVIDLSDDEGPTYQGGSSDEESQRNRRVNIKPSTFIQRAQKQFGGVGSTNRVQNSSDTGVDRFKEITSNSFYKPLEKDTTTSHGSGLSRTSSDSRHRDEANTISKIFPPTKRSADVMAHAYGSSSRPTKQLRQAGPAKAKPVEDVSIDDVEDYQLRSKIKQMQIILGSAYSVMVCRDALIAKKGSMDDAMDLVISKESHPTEIDLTVSDGEQERKQRVIQRKAPAKQQLKAPNRSIREKWTSTQSVPRSTISKPTSPLATSKATEKPRRRLVQGRKKAPSPIVEAPKPPPPASNRQKTPESDDDSDSGVGSEPEDDTELHGKVLNFFNTCSVQDLADISGMSEEIAGVLLSQKPFLNLSEVRQISGEASASTATGRKKPAKRPIGDKIVDKCLEMWTGYEAVDELVARCEALGKPVAEEMKKWGVNVFGAATQGELELTNFDDIMSGGKGEVSPSQRDSGIGTPSSATQSADEEENEIKVSPEPRNGKGAQAFFPQPSITGEGVILKDYQVVGINWLSLLFDRKLSCILADDMGLGKTCQVIAFLAHLLEKGVKGPHVVIVPGSTLENWLREFSIFCPTLSVMPYYANLKERMAVREQIESNLDTINVIVTTYGMARSKEDNKFLRDLKPVVCVYDEGHLLKNAKSTIYNQLMRIPAKFRLLLTGTPLQNNLRELASLLGFILPSIFKQHSKDLEYIFDHKARTTDDNHAALLSAQRIARARSMMTPFVLRRKKHQVLKLLPAKARRVEYCELAQSQYEIYTREQEKARKIIADRAVGIKDSKNSKQTANIMMDLRKASIHPLLFRRLYDDQVLAKMSKACLEEEDFQNSDVNLVYEDMEAMTDYELYLLCERYPTTMAKFSLQNDEWMDSGKVSKLCELLTTFKANGDRILVFSQFVMVMDILEAVMETLGMRFFRLDGQTKMEERQDMIDQFYEDEEITVFMLSTKAGGAGINLACANKVIIFDSSFNPQDDIQAENRAHRVGQTREVEVIRLITKGTIEEQIHALGETKLALDDRVAGESPVEEDEKKADKQGEKAVTEMMFKQLEGEVKDAKDMVVRAKP</sequence>
<comment type="subcellular location">
    <subcellularLocation>
        <location evidence="1">Nucleus</location>
    </subcellularLocation>
</comment>
<dbReference type="GO" id="GO:0003678">
    <property type="term" value="F:DNA helicase activity"/>
    <property type="evidence" value="ECO:0007669"/>
    <property type="project" value="UniProtKB-EC"/>
</dbReference>
<protein>
    <recommendedName>
        <fullName evidence="3">DNA helicase</fullName>
        <ecNumber evidence="3">3.6.4.12</ecNumber>
    </recommendedName>
</protein>
<feature type="compositionally biased region" description="Polar residues" evidence="11">
    <location>
        <begin position="223"/>
        <end position="233"/>
    </location>
</feature>
<feature type="region of interest" description="Disordered" evidence="11">
    <location>
        <begin position="1"/>
        <end position="32"/>
    </location>
</feature>
<dbReference type="Proteomes" id="UP000192927">
    <property type="component" value="Unassembled WGS sequence"/>
</dbReference>
<dbReference type="InterPro" id="IPR038718">
    <property type="entry name" value="SNF2-like_sf"/>
</dbReference>
<keyword evidence="10" id="KW-0539">Nucleus</keyword>
<dbReference type="Pfam" id="PF00176">
    <property type="entry name" value="SNF2-rel_dom"/>
    <property type="match status" value="1"/>
</dbReference>